<feature type="compositionally biased region" description="Polar residues" evidence="2">
    <location>
        <begin position="1681"/>
        <end position="1690"/>
    </location>
</feature>
<feature type="compositionally biased region" description="Basic and acidic residues" evidence="2">
    <location>
        <begin position="659"/>
        <end position="679"/>
    </location>
</feature>
<feature type="coiled-coil region" evidence="1">
    <location>
        <begin position="205"/>
        <end position="391"/>
    </location>
</feature>
<feature type="region of interest" description="Disordered" evidence="2">
    <location>
        <begin position="1574"/>
        <end position="1731"/>
    </location>
</feature>
<feature type="compositionally biased region" description="Polar residues" evidence="2">
    <location>
        <begin position="442"/>
        <end position="485"/>
    </location>
</feature>
<sequence>MEVVDNNSDISPSREGAGGASRWGSVTSVMDRGDAPAQVVIEKNLKARSERRVEETKEQLEKITTRVEQAMAAFELDEKLMSDNKAAFFVPDLIELEKIIKDTIQKRKYQQEVTIFIVGYESKSGQRLKLLSQINDFFSAYINTIEEEELIHKPANENEMDEISSRVQEALDTAASAAQRLNDIGHDMFNIVEKLHGGKAASKSKKKLEKALMQAKDDIMNLTEKLMGAQTEIEEKEDQMTRLYKQIDVKNLEVMKYKNNAETAKKNLGQVDDLKLQIREKEEEIEKLHRTMADRDLTNQQMEQSREATVVKLRAANEDNERKQQSIDKLQSKITTLQVQLDESRNDLQRHHESTIVSLKHQHNAEIEAVKAEYQEKIDKLEEELQNKVKHWAPDSDDESEKPSISRKSSQLDLASRKSNRPEYESKMSQTEGLELPAPSRGVSSLSDTESISVPPSRQVSNVQKKLESLSRQSSTSAATPTQETPKPAPKQTPETPKIQKAETPKTSKPNNTKALSSDSTDSASNVATPKRGPRNKSNLEPVHEVPFEEKIPIEDEARWDKVPQEKLPSAFKQYRKEALFVVQGLQNEVKTVKEDSHKKVTLLTSQVKETEERLEAEKHLLVQKVELVEKQKTEAEKEADEAMAQLENFVKEQGQMAKIKEEENKEKKLKKLTPEQRLKYFGPEKSILSVDNKETSKGATQNGSSGDSSNQEPQQQHVQEGEEPQKEAPPTSDEGLASEAIDHEMQTTPVVQVGRSQQTSRVESRGHQDLVDRLMSTGRLKSRQKVEKPPADLDADPKVEEVTNHCTSPQQQRDLVDTTTQTDPWVPDPKPSPLPKSIPRQTHATSPEEGVEEREDSRQSAPPLSRESDFDADVESDAFSERSLANHLSRVLADLTLSDEGEDDEERPQSSASQRSLYEKYRAQLEQKKAEIVVRRSRATSMHGSLLSAKSERQGIRPRSNLTTPNGDIPFPDEASKHRSSMSYYRERSSLQFHSIAPSLSNESGVTSMHEDEDEGREVMEDEATVLVSVPASRAREFLHVDKMDTATSPVAFSISSKTSKLSVESIADHPVVQDYLRAYQIVMDFKDSLITVLRDKELMSAAERLADIGQLTFDRNLNVQNQVYEMTTNVMSFLKEAASIINSYLYNDMEPAVSSLIVNQGDASKTASLMKEATEDKLMTEPASTVEMTAVTDPEIRELRENYENMKFSLERQKKDYEDKLNNNAVMMMDLQDTIQELQHELSAFGGSPTKPFSAVSGMSGGYGQNTEPTVIFSRTDSERNQKALKRAVNARKLEQQRYSEVVHAMDEYTVLPAKRLVHLAKKYTHHMHMKEIEENVRQSNSLDEEVYALLERMEALQSLRAQRWGEQMDNLSSERLHLAHMLMEALQRVEEESGIFMIKPILSWKGRNQIPHYQQSRISDNYRPKPYLKPITPLRDGTPLNMVPAPTPASQHPVKSALMRPPTQEASATNEPIPQDQPSEVPVQGSSVHLVGPQSQPMWAMSTSFAPLGGAGDTARDRLSMVTTPRILELDVNRMLIGQNTVSALTKPFPPSNDRLVNASNASVRSYMSIDRPSAHPGQINRQGRPNSTGTEGSRSSPAVLAVKTPNSAGSRHSRALSEGALSLSQPLPPIKVPPNNTPEDGLRGQSSEVNSRPGTTGSRKDVSRPVTHPSPPRTPPGSSIRQSPPLMNTIEVEDEDDDATSLGHVTKISMRSVSRSTERSFTPERET</sequence>
<dbReference type="OMA" id="DVNRMMI"/>
<keyword evidence="4" id="KW-1185">Reference proteome</keyword>
<feature type="compositionally biased region" description="Polar residues" evidence="2">
    <location>
        <begin position="1648"/>
        <end position="1661"/>
    </location>
</feature>
<feature type="region of interest" description="Disordered" evidence="2">
    <location>
        <begin position="391"/>
        <end position="549"/>
    </location>
</feature>
<feature type="region of interest" description="Disordered" evidence="2">
    <location>
        <begin position="1"/>
        <end position="27"/>
    </location>
</feature>
<feature type="coiled-coil region" evidence="1">
    <location>
        <begin position="612"/>
        <end position="653"/>
    </location>
</feature>
<feature type="compositionally biased region" description="Basic and acidic residues" evidence="2">
    <location>
        <begin position="763"/>
        <end position="773"/>
    </location>
</feature>
<feature type="region of interest" description="Disordered" evidence="2">
    <location>
        <begin position="944"/>
        <end position="978"/>
    </location>
</feature>
<feature type="compositionally biased region" description="Pro residues" evidence="2">
    <location>
        <begin position="827"/>
        <end position="837"/>
    </location>
</feature>
<feature type="compositionally biased region" description="Polar residues" evidence="2">
    <location>
        <begin position="1467"/>
        <end position="1481"/>
    </location>
</feature>
<feature type="compositionally biased region" description="Polar residues" evidence="2">
    <location>
        <begin position="747"/>
        <end position="762"/>
    </location>
</feature>
<feature type="region of interest" description="Disordered" evidence="2">
    <location>
        <begin position="659"/>
        <end position="879"/>
    </location>
</feature>
<accession>A0A914A340</accession>
<feature type="region of interest" description="Disordered" evidence="2">
    <location>
        <begin position="897"/>
        <end position="917"/>
    </location>
</feature>
<evidence type="ECO:0000313" key="3">
    <source>
        <dbReference type="EnsemblMetazoa" id="XP_038058014.1"/>
    </source>
</evidence>
<evidence type="ECO:0000313" key="4">
    <source>
        <dbReference type="Proteomes" id="UP000887568"/>
    </source>
</evidence>
<dbReference type="RefSeq" id="XP_038058014.1">
    <property type="nucleotide sequence ID" value="XM_038202086.1"/>
</dbReference>
<feature type="compositionally biased region" description="Basic and acidic residues" evidence="2">
    <location>
        <begin position="1720"/>
        <end position="1731"/>
    </location>
</feature>
<feature type="compositionally biased region" description="Polar residues" evidence="2">
    <location>
        <begin position="698"/>
        <end position="719"/>
    </location>
</feature>
<feature type="compositionally biased region" description="Basic and acidic residues" evidence="2">
    <location>
        <begin position="785"/>
        <end position="804"/>
    </location>
</feature>
<feature type="compositionally biased region" description="Polar residues" evidence="2">
    <location>
        <begin position="805"/>
        <end position="824"/>
    </location>
</feature>
<evidence type="ECO:0000256" key="1">
    <source>
        <dbReference type="SAM" id="Coils"/>
    </source>
</evidence>
<organism evidence="3 4">
    <name type="scientific">Patiria miniata</name>
    <name type="common">Bat star</name>
    <name type="synonym">Asterina miniata</name>
    <dbReference type="NCBI Taxonomy" id="46514"/>
    <lineage>
        <taxon>Eukaryota</taxon>
        <taxon>Metazoa</taxon>
        <taxon>Echinodermata</taxon>
        <taxon>Eleutherozoa</taxon>
        <taxon>Asterozoa</taxon>
        <taxon>Asteroidea</taxon>
        <taxon>Valvatacea</taxon>
        <taxon>Valvatida</taxon>
        <taxon>Asterinidae</taxon>
        <taxon>Patiria</taxon>
    </lineage>
</organism>
<feature type="region of interest" description="Disordered" evidence="2">
    <location>
        <begin position="1434"/>
        <end position="1491"/>
    </location>
</feature>
<keyword evidence="1" id="KW-0175">Coiled coil</keyword>
<name>A0A914A340_PATMI</name>
<feature type="compositionally biased region" description="Polar residues" evidence="2">
    <location>
        <begin position="1583"/>
        <end position="1600"/>
    </location>
</feature>
<feature type="compositionally biased region" description="Polar residues" evidence="2">
    <location>
        <begin position="1"/>
        <end position="11"/>
    </location>
</feature>
<dbReference type="PANTHER" id="PTHR37915:SF3">
    <property type="match status" value="1"/>
</dbReference>
<dbReference type="OrthoDB" id="10037468at2759"/>
<dbReference type="Proteomes" id="UP000887568">
    <property type="component" value="Unplaced"/>
</dbReference>
<feature type="compositionally biased region" description="Pro residues" evidence="2">
    <location>
        <begin position="1630"/>
        <end position="1640"/>
    </location>
</feature>
<dbReference type="GeneID" id="119729507"/>
<evidence type="ECO:0000256" key="2">
    <source>
        <dbReference type="SAM" id="MobiDB-lite"/>
    </source>
</evidence>
<proteinExistence type="predicted"/>
<feature type="compositionally biased region" description="Polar residues" evidence="2">
    <location>
        <begin position="507"/>
        <end position="528"/>
    </location>
</feature>
<feature type="coiled-coil region" evidence="1">
    <location>
        <begin position="46"/>
        <end position="73"/>
    </location>
</feature>
<reference evidence="3" key="1">
    <citation type="submission" date="2022-11" db="UniProtKB">
        <authorList>
            <consortium name="EnsemblMetazoa"/>
        </authorList>
    </citation>
    <scope>IDENTIFICATION</scope>
</reference>
<dbReference type="EnsemblMetazoa" id="XM_038202086.1">
    <property type="protein sequence ID" value="XP_038058014.1"/>
    <property type="gene ID" value="LOC119729507"/>
</dbReference>
<protein>
    <submittedName>
        <fullName evidence="3">Uncharacterized protein</fullName>
    </submittedName>
</protein>
<feature type="compositionally biased region" description="Acidic residues" evidence="2">
    <location>
        <begin position="898"/>
        <end position="907"/>
    </location>
</feature>
<dbReference type="PANTHER" id="PTHR37915">
    <property type="match status" value="1"/>
</dbReference>